<evidence type="ECO:0000313" key="9">
    <source>
        <dbReference type="Proteomes" id="UP000265040"/>
    </source>
</evidence>
<dbReference type="GO" id="GO:0016020">
    <property type="term" value="C:membrane"/>
    <property type="evidence" value="ECO:0007669"/>
    <property type="project" value="UniProtKB-SubCell"/>
</dbReference>
<feature type="transmembrane region" description="Helical" evidence="7">
    <location>
        <begin position="325"/>
        <end position="345"/>
    </location>
</feature>
<name>A0A3Q1HKG8_ANATE</name>
<dbReference type="PANTHER" id="PTHR19432">
    <property type="entry name" value="SUGAR TRANSPORTER"/>
    <property type="match status" value="1"/>
</dbReference>
<feature type="transmembrane region" description="Helical" evidence="7">
    <location>
        <begin position="283"/>
        <end position="305"/>
    </location>
</feature>
<evidence type="ECO:0000256" key="4">
    <source>
        <dbReference type="ARBA" id="ARBA00022989"/>
    </source>
</evidence>
<sequence length="543" mass="59281">MFQGSVWKLFLVNMLSCGLEACMATVAVYIPPLLLQAGMEECYMTMVLAIGPVLGMIFIPMIGSASDSHHSRFGQRRPFIWMLSLGVLLGLQIMPQARRLALLMSPQHHHWLEAALQAAAVCLLEFCGQACLTLLVALLSDLFPGKDENSRAFSVNSMMMSLGGCLGFLLPAVDWKHIPIATYLGGQGAFVYALLTFLFLCCLLTTAFIPEETGGGGRETVVHRPLKSWSGSGSCSHWSLPQPLNFCVALGQCASACTSLLPRLYAGCVQVPTVIWRLFVAELCSWMALMSVMLFFVDFMGKGLYQGVPWAKPESEERKQYNEGVRIGSLGLFLQFVVSVLCSLIMERWIALLGARVVYISSGVLLVLTTAVMSVSDSVTTVTVMVAMTGYTLCVLQVLPYTLLCQYHLNKQVFFTSSKPRTCLLSTSDNPAALTVYSCGHTEEEMSSEEDFSDGSPHVSLLVGGNDEDETDCTPVSQRGMCYDMAILESAYLFSQVLPAMCLGSVVQLAKSVRAYMASACCFSVLAFLCSTRVIYSHTDLQP</sequence>
<feature type="transmembrane region" description="Helical" evidence="7">
    <location>
        <begin position="78"/>
        <end position="94"/>
    </location>
</feature>
<gene>
    <name evidence="8" type="primary">SLC45A3</name>
</gene>
<reference evidence="8" key="2">
    <citation type="submission" date="2025-08" db="UniProtKB">
        <authorList>
            <consortium name="Ensembl"/>
        </authorList>
    </citation>
    <scope>IDENTIFICATION</scope>
</reference>
<dbReference type="InParanoid" id="A0A3Q1HKG8"/>
<dbReference type="InterPro" id="IPR036259">
    <property type="entry name" value="MFS_trans_sf"/>
</dbReference>
<dbReference type="Proteomes" id="UP000265040">
    <property type="component" value="Chromosome 5"/>
</dbReference>
<protein>
    <submittedName>
        <fullName evidence="8">Uncharacterized protein</fullName>
    </submittedName>
</protein>
<accession>A0A3Q1HKG8</accession>
<dbReference type="InterPro" id="IPR011701">
    <property type="entry name" value="MFS"/>
</dbReference>
<evidence type="ECO:0000256" key="5">
    <source>
        <dbReference type="ARBA" id="ARBA00023136"/>
    </source>
</evidence>
<evidence type="ECO:0000256" key="6">
    <source>
        <dbReference type="ARBA" id="ARBA00038193"/>
    </source>
</evidence>
<feature type="transmembrane region" description="Helical" evidence="7">
    <location>
        <begin position="9"/>
        <end position="31"/>
    </location>
</feature>
<comment type="similarity">
    <text evidence="6">Belongs to the glycoside-pentoside-hexuronide (GPH) cation symporter transporter (TC 2.A.2) family.</text>
</comment>
<proteinExistence type="inferred from homology"/>
<evidence type="ECO:0000313" key="8">
    <source>
        <dbReference type="Ensembl" id="ENSATEP00000007945.2"/>
    </source>
</evidence>
<evidence type="ECO:0000256" key="1">
    <source>
        <dbReference type="ARBA" id="ARBA00004141"/>
    </source>
</evidence>
<reference evidence="8" key="3">
    <citation type="submission" date="2025-09" db="UniProtKB">
        <authorList>
            <consortium name="Ensembl"/>
        </authorList>
    </citation>
    <scope>IDENTIFICATION</scope>
</reference>
<dbReference type="OrthoDB" id="28755at2759"/>
<dbReference type="SUPFAM" id="SSF103473">
    <property type="entry name" value="MFS general substrate transporter"/>
    <property type="match status" value="2"/>
</dbReference>
<evidence type="ECO:0000256" key="2">
    <source>
        <dbReference type="ARBA" id="ARBA00022448"/>
    </source>
</evidence>
<keyword evidence="4 7" id="KW-1133">Transmembrane helix</keyword>
<dbReference type="Gene3D" id="1.20.1250.20">
    <property type="entry name" value="MFS general substrate transporter like domains"/>
    <property type="match status" value="1"/>
</dbReference>
<evidence type="ECO:0000256" key="7">
    <source>
        <dbReference type="SAM" id="Phobius"/>
    </source>
</evidence>
<dbReference type="GeneTree" id="ENSGT00950000182914"/>
<dbReference type="GO" id="GO:0008506">
    <property type="term" value="F:sucrose:proton symporter activity"/>
    <property type="evidence" value="ECO:0007669"/>
    <property type="project" value="TreeGrafter"/>
</dbReference>
<feature type="transmembrane region" description="Helical" evidence="7">
    <location>
        <begin position="357"/>
        <end position="376"/>
    </location>
</feature>
<keyword evidence="5 7" id="KW-0472">Membrane</keyword>
<evidence type="ECO:0000256" key="3">
    <source>
        <dbReference type="ARBA" id="ARBA00022692"/>
    </source>
</evidence>
<feature type="transmembrane region" description="Helical" evidence="7">
    <location>
        <begin position="516"/>
        <end position="536"/>
    </location>
</feature>
<comment type="subcellular location">
    <subcellularLocation>
        <location evidence="1">Membrane</location>
        <topology evidence="1">Multi-pass membrane protein</topology>
    </subcellularLocation>
</comment>
<dbReference type="PANTHER" id="PTHR19432:SF37">
    <property type="entry name" value="SOLUTE CARRIER FAMILY 45 MEMBER 3"/>
    <property type="match status" value="1"/>
</dbReference>
<feature type="transmembrane region" description="Helical" evidence="7">
    <location>
        <begin position="491"/>
        <end position="510"/>
    </location>
</feature>
<feature type="transmembrane region" description="Helical" evidence="7">
    <location>
        <begin position="382"/>
        <end position="404"/>
    </location>
</feature>
<dbReference type="AlphaFoldDB" id="A0A3Q1HKG8"/>
<reference evidence="8" key="1">
    <citation type="submission" date="2021-04" db="EMBL/GenBank/DDBJ databases">
        <authorList>
            <consortium name="Wellcome Sanger Institute Data Sharing"/>
        </authorList>
    </citation>
    <scope>NUCLEOTIDE SEQUENCE [LARGE SCALE GENOMIC DNA]</scope>
</reference>
<feature type="transmembrane region" description="Helical" evidence="7">
    <location>
        <begin position="114"/>
        <end position="140"/>
    </location>
</feature>
<organism evidence="8 9">
    <name type="scientific">Anabas testudineus</name>
    <name type="common">Climbing perch</name>
    <name type="synonym">Anthias testudineus</name>
    <dbReference type="NCBI Taxonomy" id="64144"/>
    <lineage>
        <taxon>Eukaryota</taxon>
        <taxon>Metazoa</taxon>
        <taxon>Chordata</taxon>
        <taxon>Craniata</taxon>
        <taxon>Vertebrata</taxon>
        <taxon>Euteleostomi</taxon>
        <taxon>Actinopterygii</taxon>
        <taxon>Neopterygii</taxon>
        <taxon>Teleostei</taxon>
        <taxon>Neoteleostei</taxon>
        <taxon>Acanthomorphata</taxon>
        <taxon>Anabantaria</taxon>
        <taxon>Anabantiformes</taxon>
        <taxon>Anabantoidei</taxon>
        <taxon>Anabantidae</taxon>
        <taxon>Anabas</taxon>
    </lineage>
</organism>
<dbReference type="Pfam" id="PF07690">
    <property type="entry name" value="MFS_1"/>
    <property type="match status" value="1"/>
</dbReference>
<feature type="transmembrane region" description="Helical" evidence="7">
    <location>
        <begin position="43"/>
        <end position="66"/>
    </location>
</feature>
<dbReference type="Ensembl" id="ENSATET00000008072.3">
    <property type="protein sequence ID" value="ENSATEP00000007945.2"/>
    <property type="gene ID" value="ENSATEG00000005547.3"/>
</dbReference>
<keyword evidence="2" id="KW-0813">Transport</keyword>
<keyword evidence="9" id="KW-1185">Reference proteome</keyword>
<feature type="transmembrane region" description="Helical" evidence="7">
    <location>
        <begin position="190"/>
        <end position="209"/>
    </location>
</feature>
<feature type="transmembrane region" description="Helical" evidence="7">
    <location>
        <begin position="152"/>
        <end position="170"/>
    </location>
</feature>
<dbReference type="FunFam" id="1.20.1250.20:FF:000193">
    <property type="entry name" value="Solute carrier family 45 member 3"/>
    <property type="match status" value="1"/>
</dbReference>
<keyword evidence="3 7" id="KW-0812">Transmembrane</keyword>